<name>V4NZ36_9CAUL</name>
<dbReference type="CDD" id="cd03468">
    <property type="entry name" value="PolY_like"/>
    <property type="match status" value="1"/>
</dbReference>
<dbReference type="EMBL" id="AWGB01000047">
    <property type="protein sequence ID" value="ESQ87032.1"/>
    <property type="molecule type" value="Genomic_DNA"/>
</dbReference>
<organism evidence="3 4">
    <name type="scientific">Asticcacaulis benevestitus DSM 16100 = ATCC BAA-896</name>
    <dbReference type="NCBI Taxonomy" id="1121022"/>
    <lineage>
        <taxon>Bacteria</taxon>
        <taxon>Pseudomonadati</taxon>
        <taxon>Pseudomonadota</taxon>
        <taxon>Alphaproteobacteria</taxon>
        <taxon>Caulobacterales</taxon>
        <taxon>Caulobacteraceae</taxon>
        <taxon>Asticcacaulis</taxon>
    </lineage>
</organism>
<dbReference type="PANTHER" id="PTHR35369:SF2">
    <property type="entry name" value="BLR3025 PROTEIN"/>
    <property type="match status" value="1"/>
</dbReference>
<dbReference type="InterPro" id="IPR043502">
    <property type="entry name" value="DNA/RNA_pol_sf"/>
</dbReference>
<dbReference type="InterPro" id="IPR050356">
    <property type="entry name" value="SulA_CellDiv_inhibitor"/>
</dbReference>
<reference evidence="3 4" key="1">
    <citation type="journal article" date="2014" name="Nature">
        <title>Sequential evolution of bacterial morphology by co-option of a developmental regulator.</title>
        <authorList>
            <person name="Jiang C."/>
            <person name="Brown P.J."/>
            <person name="Ducret A."/>
            <person name="Brun Y.V."/>
        </authorList>
    </citation>
    <scope>NUCLEOTIDE SEQUENCE [LARGE SCALE GENOMIC DNA]</scope>
    <source>
        <strain evidence="3 4">DSM 16100</strain>
    </source>
</reference>
<dbReference type="PATRIC" id="fig|1121022.4.peg.3582"/>
<dbReference type="GO" id="GO:0003684">
    <property type="term" value="F:damaged DNA binding"/>
    <property type="evidence" value="ECO:0007669"/>
    <property type="project" value="InterPro"/>
</dbReference>
<dbReference type="PANTHER" id="PTHR35369">
    <property type="entry name" value="BLR3025 PROTEIN-RELATED"/>
    <property type="match status" value="1"/>
</dbReference>
<protein>
    <recommendedName>
        <fullName evidence="2">DNA polymerase Y-family little finger domain-containing protein</fullName>
    </recommendedName>
</protein>
<feature type="domain" description="DNA polymerase Y-family little finger" evidence="2">
    <location>
        <begin position="187"/>
        <end position="271"/>
    </location>
</feature>
<comment type="caution">
    <text evidence="3">The sequence shown here is derived from an EMBL/GenBank/DDBJ whole genome shotgun (WGS) entry which is preliminary data.</text>
</comment>
<dbReference type="GO" id="GO:0006281">
    <property type="term" value="P:DNA repair"/>
    <property type="evidence" value="ECO:0007669"/>
    <property type="project" value="InterPro"/>
</dbReference>
<keyword evidence="1" id="KW-0227">DNA damage</keyword>
<keyword evidence="4" id="KW-1185">Reference proteome</keyword>
<evidence type="ECO:0000256" key="1">
    <source>
        <dbReference type="ARBA" id="ARBA00022763"/>
    </source>
</evidence>
<dbReference type="eggNOG" id="COG0389">
    <property type="taxonomic scope" value="Bacteria"/>
</dbReference>
<dbReference type="InterPro" id="IPR017961">
    <property type="entry name" value="DNA_pol_Y-fam_little_finger"/>
</dbReference>
<sequence length="448" mass="49605">MPVAKAGSLFSDLVILDADPVADAVALEKLAIWALRLYSPNVAADAPDGLILDIQGASHLLGGEAGLIEDAMRRLGDLGITAVAALADTWGAAHAVARYGGQGHQIIESGKSGEALRRLPVEALRLPAEMLPDLHLLGLDTIGELSAKPRPPLAKAFGNKLFRRIDQAFGRTPEPIEPVDAPELIKVQRVFAEPIGAPETIEKYTRRLTDQMCDRLEQAGLGVRRLDLHFTRVDNRVETVFIATAKPVREPKRLARLLCDKIETVDPGYGIEKMVMTAAFVETLVMKQTLASFEVAARPDVEDLWDVLTNRHGEGCLYRAIPTATDIPERGIKRLPPGSVDTGSSRNADYRRPQRLYRKPEPIMALAGLPDHPPRAFTWRGQRYGVTCADGPERVQGEWWVSDREKGKVRDYFVLEVENGERFWVFRTGDGQHESTGSLIWYMHGKFE</sequence>
<gene>
    <name evidence="3" type="ORF">ABENE_17540</name>
</gene>
<accession>V4NZ36</accession>
<dbReference type="Proteomes" id="UP000017837">
    <property type="component" value="Unassembled WGS sequence"/>
</dbReference>
<evidence type="ECO:0000313" key="4">
    <source>
        <dbReference type="Proteomes" id="UP000017837"/>
    </source>
</evidence>
<dbReference type="Pfam" id="PF11799">
    <property type="entry name" value="IMS_C"/>
    <property type="match status" value="1"/>
</dbReference>
<evidence type="ECO:0000259" key="2">
    <source>
        <dbReference type="Pfam" id="PF11799"/>
    </source>
</evidence>
<dbReference type="SUPFAM" id="SSF56672">
    <property type="entry name" value="DNA/RNA polymerases"/>
    <property type="match status" value="1"/>
</dbReference>
<evidence type="ECO:0000313" key="3">
    <source>
        <dbReference type="EMBL" id="ESQ87032.1"/>
    </source>
</evidence>
<proteinExistence type="predicted"/>
<dbReference type="AlphaFoldDB" id="V4NZ36"/>
<dbReference type="STRING" id="1121022.GCA_000376105_03767"/>